<dbReference type="NCBIfam" id="TIGR01552">
    <property type="entry name" value="phd_fam"/>
    <property type="match status" value="1"/>
</dbReference>
<evidence type="ECO:0000313" key="4">
    <source>
        <dbReference type="EMBL" id="UWP94756.1"/>
    </source>
</evidence>
<evidence type="ECO:0000313" key="5">
    <source>
        <dbReference type="Proteomes" id="UP001057991"/>
    </source>
</evidence>
<dbReference type="RefSeq" id="WP_259805730.1">
    <property type="nucleotide sequence ID" value="NZ_CP080776.1"/>
</dbReference>
<name>A0A9Q9LUF0_9RHOB</name>
<gene>
    <name evidence="4" type="ORF">K3X48_11120</name>
</gene>
<sequence length="157" mass="18072">MSTILPPLYVRLTDVRLNLTEMIKRTLNGEERMIITRHGKPVVALVTINELHRIWADEDYELYGPVNPETGHRHGAAWVARTGWKRPLFEAEVIAKEAAEKAEEQEMLTRIEAKIQSWEEEDTETEQSSEGSAGDARPVWWKRWWSIAALTKSSVSF</sequence>
<dbReference type="InterPro" id="IPR036165">
    <property type="entry name" value="YefM-like_sf"/>
</dbReference>
<dbReference type="Pfam" id="PF02604">
    <property type="entry name" value="PhdYeFM_antitox"/>
    <property type="match status" value="1"/>
</dbReference>
<organism evidence="4 5">
    <name type="scientific">Aliiroseovarius crassostreae</name>
    <dbReference type="NCBI Taxonomy" id="154981"/>
    <lineage>
        <taxon>Bacteria</taxon>
        <taxon>Pseudomonadati</taxon>
        <taxon>Pseudomonadota</taxon>
        <taxon>Alphaproteobacteria</taxon>
        <taxon>Rhodobacterales</taxon>
        <taxon>Paracoccaceae</taxon>
        <taxon>Aliiroseovarius</taxon>
    </lineage>
</organism>
<feature type="compositionally biased region" description="Acidic residues" evidence="3">
    <location>
        <begin position="118"/>
        <end position="127"/>
    </location>
</feature>
<accession>A0A9Q9LUF0</accession>
<evidence type="ECO:0000256" key="1">
    <source>
        <dbReference type="ARBA" id="ARBA00009981"/>
    </source>
</evidence>
<comment type="function">
    <text evidence="2">Antitoxin component of a type II toxin-antitoxin (TA) system.</text>
</comment>
<reference evidence="4" key="1">
    <citation type="submission" date="2021-08" db="EMBL/GenBank/DDBJ databases">
        <authorList>
            <person name="Nwanade C."/>
            <person name="Wang M."/>
            <person name="Masoudi A."/>
            <person name="Yu Z."/>
            <person name="Liu J."/>
        </authorList>
    </citation>
    <scope>NUCLEOTIDE SEQUENCE</scope>
    <source>
        <strain evidence="4">S056</strain>
    </source>
</reference>
<proteinExistence type="inferred from homology"/>
<dbReference type="AlphaFoldDB" id="A0A9Q9LUF0"/>
<dbReference type="EMBL" id="CP080776">
    <property type="protein sequence ID" value="UWP94756.1"/>
    <property type="molecule type" value="Genomic_DNA"/>
</dbReference>
<dbReference type="Proteomes" id="UP001057991">
    <property type="component" value="Chromosome"/>
</dbReference>
<comment type="similarity">
    <text evidence="1 2">Belongs to the phD/YefM antitoxin family.</text>
</comment>
<protein>
    <recommendedName>
        <fullName evidence="2">Antitoxin</fullName>
    </recommendedName>
</protein>
<evidence type="ECO:0000256" key="2">
    <source>
        <dbReference type="RuleBase" id="RU362080"/>
    </source>
</evidence>
<feature type="region of interest" description="Disordered" evidence="3">
    <location>
        <begin position="116"/>
        <end position="135"/>
    </location>
</feature>
<evidence type="ECO:0000256" key="3">
    <source>
        <dbReference type="SAM" id="MobiDB-lite"/>
    </source>
</evidence>
<dbReference type="SUPFAM" id="SSF143120">
    <property type="entry name" value="YefM-like"/>
    <property type="match status" value="1"/>
</dbReference>
<dbReference type="InterPro" id="IPR006442">
    <property type="entry name" value="Antitoxin_Phd/YefM"/>
</dbReference>
<dbReference type="Gene3D" id="3.40.1620.10">
    <property type="entry name" value="YefM-like domain"/>
    <property type="match status" value="1"/>
</dbReference>